<proteinExistence type="inferred from homology"/>
<comment type="similarity">
    <text evidence="2">Belongs to the multi antimicrobial extrusion (MATE) (TC 2.A.66.1) family.</text>
</comment>
<gene>
    <name evidence="7" type="ORF">PCOR1329_LOCUS43849</name>
</gene>
<dbReference type="InterPro" id="IPR002528">
    <property type="entry name" value="MATE_fam"/>
</dbReference>
<feature type="transmembrane region" description="Helical" evidence="6">
    <location>
        <begin position="235"/>
        <end position="253"/>
    </location>
</feature>
<evidence type="ECO:0000256" key="6">
    <source>
        <dbReference type="SAM" id="Phobius"/>
    </source>
</evidence>
<dbReference type="Pfam" id="PF01554">
    <property type="entry name" value="MatE"/>
    <property type="match status" value="1"/>
</dbReference>
<evidence type="ECO:0000256" key="1">
    <source>
        <dbReference type="ARBA" id="ARBA00004141"/>
    </source>
</evidence>
<comment type="subcellular location">
    <subcellularLocation>
        <location evidence="1">Membrane</location>
        <topology evidence="1">Multi-pass membrane protein</topology>
    </subcellularLocation>
</comment>
<feature type="transmembrane region" description="Helical" evidence="6">
    <location>
        <begin position="155"/>
        <end position="177"/>
    </location>
</feature>
<keyword evidence="4 6" id="KW-1133">Transmembrane helix</keyword>
<evidence type="ECO:0000256" key="2">
    <source>
        <dbReference type="ARBA" id="ARBA00010199"/>
    </source>
</evidence>
<dbReference type="PANTHER" id="PTHR42893:SF9">
    <property type="entry name" value="PROTEIN DETOXIFICATION 46, CHLOROPLASTIC"/>
    <property type="match status" value="1"/>
</dbReference>
<feature type="transmembrane region" description="Helical" evidence="6">
    <location>
        <begin position="369"/>
        <end position="388"/>
    </location>
</feature>
<feature type="transmembrane region" description="Helical" evidence="6">
    <location>
        <begin position="127"/>
        <end position="148"/>
    </location>
</feature>
<sequence length="390" mass="41084">MSAVDKAFVGRVSSLQLASLGPATGAYDCSTFALSFFNQATLALVGSVPAGEDRVRVRSHALVFAASAGAVLGLFFVVFTEHVVHAFGASAEMAPHAVRYLRIRALCMFVGRTRDVSNQFCLAEKDVITPFLTTIVAALVNVVGDLILCQRFGTLGAALATDVASAAACFLVVARLRVKGDWPAPLQLPSSRDFAPFASYAGALFANNLLKMSAVATMGAFAVRISTVSGAAHQICVTAFMLCGFALGMPMSWAARAFLPAKVEDPEYGRTAAVLLAVAAVASAFGVLTSAFFLRGGGLYWFTQDPEVVAEVGHAARYVSATVSLSIFYQSVEGLLVTQQRLRSLVLLGGSLTFAFCVASTFLHLAGLLSLPLLWATLMVGISIRLCCRA</sequence>
<evidence type="ECO:0000313" key="7">
    <source>
        <dbReference type="EMBL" id="CAK0851791.1"/>
    </source>
</evidence>
<protein>
    <recommendedName>
        <fullName evidence="9">Protein RFT1 homolog</fullName>
    </recommendedName>
</protein>
<reference evidence="7" key="1">
    <citation type="submission" date="2023-10" db="EMBL/GenBank/DDBJ databases">
        <authorList>
            <person name="Chen Y."/>
            <person name="Shah S."/>
            <person name="Dougan E. K."/>
            <person name="Thang M."/>
            <person name="Chan C."/>
        </authorList>
    </citation>
    <scope>NUCLEOTIDE SEQUENCE [LARGE SCALE GENOMIC DNA]</scope>
</reference>
<comment type="caution">
    <text evidence="7">The sequence shown here is derived from an EMBL/GenBank/DDBJ whole genome shotgun (WGS) entry which is preliminary data.</text>
</comment>
<dbReference type="InterPro" id="IPR044644">
    <property type="entry name" value="DinF-like"/>
</dbReference>
<evidence type="ECO:0000256" key="3">
    <source>
        <dbReference type="ARBA" id="ARBA00022692"/>
    </source>
</evidence>
<feature type="transmembrane region" description="Helical" evidence="6">
    <location>
        <begin position="61"/>
        <end position="79"/>
    </location>
</feature>
<dbReference type="PANTHER" id="PTHR42893">
    <property type="entry name" value="PROTEIN DETOXIFICATION 44, CHLOROPLASTIC-RELATED"/>
    <property type="match status" value="1"/>
</dbReference>
<evidence type="ECO:0000256" key="4">
    <source>
        <dbReference type="ARBA" id="ARBA00022989"/>
    </source>
</evidence>
<accession>A0ABN9TZI9</accession>
<dbReference type="EMBL" id="CAUYUJ010015271">
    <property type="protein sequence ID" value="CAK0851791.1"/>
    <property type="molecule type" value="Genomic_DNA"/>
</dbReference>
<evidence type="ECO:0000313" key="8">
    <source>
        <dbReference type="Proteomes" id="UP001189429"/>
    </source>
</evidence>
<evidence type="ECO:0008006" key="9">
    <source>
        <dbReference type="Google" id="ProtNLM"/>
    </source>
</evidence>
<name>A0ABN9TZI9_9DINO</name>
<feature type="transmembrane region" description="Helical" evidence="6">
    <location>
        <begin position="345"/>
        <end position="363"/>
    </location>
</feature>
<dbReference type="Proteomes" id="UP001189429">
    <property type="component" value="Unassembled WGS sequence"/>
</dbReference>
<feature type="transmembrane region" description="Helical" evidence="6">
    <location>
        <begin position="197"/>
        <end position="223"/>
    </location>
</feature>
<keyword evidence="3 6" id="KW-0812">Transmembrane</keyword>
<keyword evidence="8" id="KW-1185">Reference proteome</keyword>
<organism evidence="7 8">
    <name type="scientific">Prorocentrum cordatum</name>
    <dbReference type="NCBI Taxonomy" id="2364126"/>
    <lineage>
        <taxon>Eukaryota</taxon>
        <taxon>Sar</taxon>
        <taxon>Alveolata</taxon>
        <taxon>Dinophyceae</taxon>
        <taxon>Prorocentrales</taxon>
        <taxon>Prorocentraceae</taxon>
        <taxon>Prorocentrum</taxon>
    </lineage>
</organism>
<keyword evidence="5 6" id="KW-0472">Membrane</keyword>
<evidence type="ECO:0000256" key="5">
    <source>
        <dbReference type="ARBA" id="ARBA00023136"/>
    </source>
</evidence>
<feature type="transmembrane region" description="Helical" evidence="6">
    <location>
        <begin position="273"/>
        <end position="294"/>
    </location>
</feature>